<evidence type="ECO:0000256" key="4">
    <source>
        <dbReference type="ARBA" id="ARBA00022676"/>
    </source>
</evidence>
<dbReference type="NCBIfam" id="TIGR02095">
    <property type="entry name" value="glgA"/>
    <property type="match status" value="1"/>
</dbReference>
<dbReference type="Gene3D" id="3.40.50.2000">
    <property type="entry name" value="Glycogen Phosphorylase B"/>
    <property type="match status" value="2"/>
</dbReference>
<protein>
    <recommendedName>
        <fullName evidence="3">starch synthase</fullName>
        <ecNumber evidence="3">2.4.1.21</ecNumber>
    </recommendedName>
</protein>
<dbReference type="EMBL" id="LAZR01008361">
    <property type="protein sequence ID" value="KKM79241.1"/>
    <property type="molecule type" value="Genomic_DNA"/>
</dbReference>
<feature type="domain" description="Starch synthase catalytic" evidence="7">
    <location>
        <begin position="6"/>
        <end position="245"/>
    </location>
</feature>
<dbReference type="HAMAP" id="MF_00484">
    <property type="entry name" value="Glycogen_synth"/>
    <property type="match status" value="1"/>
</dbReference>
<comment type="caution">
    <text evidence="8">The sequence shown here is derived from an EMBL/GenBank/DDBJ whole genome shotgun (WGS) entry which is preliminary data.</text>
</comment>
<dbReference type="GO" id="GO:0004373">
    <property type="term" value="F:alpha-1,4-glucan glucosyltransferase (UDP-glucose donor) activity"/>
    <property type="evidence" value="ECO:0007669"/>
    <property type="project" value="InterPro"/>
</dbReference>
<dbReference type="CDD" id="cd03791">
    <property type="entry name" value="GT5_Glycogen_synthase_DULL1-like"/>
    <property type="match status" value="1"/>
</dbReference>
<evidence type="ECO:0000259" key="6">
    <source>
        <dbReference type="Pfam" id="PF00534"/>
    </source>
</evidence>
<proteinExistence type="inferred from homology"/>
<dbReference type="AlphaFoldDB" id="A0A0F9KWQ7"/>
<feature type="domain" description="Glycosyl transferase family 1" evidence="6">
    <location>
        <begin position="301"/>
        <end position="458"/>
    </location>
</feature>
<keyword evidence="4" id="KW-0328">Glycosyltransferase</keyword>
<dbReference type="InterPro" id="IPR013534">
    <property type="entry name" value="Starch_synth_cat_dom"/>
</dbReference>
<reference evidence="8" key="1">
    <citation type="journal article" date="2015" name="Nature">
        <title>Complex archaea that bridge the gap between prokaryotes and eukaryotes.</title>
        <authorList>
            <person name="Spang A."/>
            <person name="Saw J.H."/>
            <person name="Jorgensen S.L."/>
            <person name="Zaremba-Niedzwiedzka K."/>
            <person name="Martijn J."/>
            <person name="Lind A.E."/>
            <person name="van Eijk R."/>
            <person name="Schleper C."/>
            <person name="Guy L."/>
            <person name="Ettema T.J."/>
        </authorList>
    </citation>
    <scope>NUCLEOTIDE SEQUENCE</scope>
</reference>
<dbReference type="PANTHER" id="PTHR45825">
    <property type="entry name" value="GRANULE-BOUND STARCH SYNTHASE 1, CHLOROPLASTIC/AMYLOPLASTIC"/>
    <property type="match status" value="1"/>
</dbReference>
<dbReference type="NCBIfam" id="NF001899">
    <property type="entry name" value="PRK00654.1-2"/>
    <property type="match status" value="1"/>
</dbReference>
<evidence type="ECO:0000259" key="7">
    <source>
        <dbReference type="Pfam" id="PF08323"/>
    </source>
</evidence>
<evidence type="ECO:0000256" key="1">
    <source>
        <dbReference type="ARBA" id="ARBA00001478"/>
    </source>
</evidence>
<sequence length="502" mass="57499">MGIKFNVLFVSPEVVPFAKTGGLADVSGSLPRYLKKLGCDIRVALPFYRTAREKKLPYETIFKDVEIPIKGEILKADIYQNSLNGDIPVYFVKHDEFYDRKNLYGTSKGGYLDNAERFIFFCRSILELCQKANFAPDIIHCHEWQTGLIPVYLKTLYNKDKIFSKTATLYSIHNVAYQGIFGEEVFEKTCLPKRFFSSNGVEHYGKINFMKAGIIYADIINTVSQKYSEEIQTEEYGCGLQRILKDRADVLFGVMNGVDYTEWNPETDKFIVANYNANDLSGKMKCKEDLLLQFNLPISLKNRPLLGVVSRLTEQKGFDLLAETLDDLMAYDIGFILLGTGNEIYHKLFQEFARRYPERIGVYIAYDNKLAHKIEAGADIFLMPSRYEPCGLSQIYSLKYGTIPLVRATGGLDDTIQDYNSKDGTGNGFKFGKYKANAFLDKVKEALKIFSKREKWDQLMKNAMSEDFSWERSAKVYLGLYEKALSMRTVVKEKTQYKSKIL</sequence>
<evidence type="ECO:0000313" key="8">
    <source>
        <dbReference type="EMBL" id="KKM79241.1"/>
    </source>
</evidence>
<evidence type="ECO:0000256" key="2">
    <source>
        <dbReference type="ARBA" id="ARBA00010281"/>
    </source>
</evidence>
<evidence type="ECO:0000256" key="3">
    <source>
        <dbReference type="ARBA" id="ARBA00012588"/>
    </source>
</evidence>
<dbReference type="SUPFAM" id="SSF53756">
    <property type="entry name" value="UDP-Glycosyltransferase/glycogen phosphorylase"/>
    <property type="match status" value="1"/>
</dbReference>
<comment type="catalytic activity">
    <reaction evidence="1">
        <text>[(1-&gt;4)-alpha-D-glucosyl](n) + ADP-alpha-D-glucose = [(1-&gt;4)-alpha-D-glucosyl](n+1) + ADP + H(+)</text>
        <dbReference type="Rhea" id="RHEA:18189"/>
        <dbReference type="Rhea" id="RHEA-COMP:9584"/>
        <dbReference type="Rhea" id="RHEA-COMP:9587"/>
        <dbReference type="ChEBI" id="CHEBI:15378"/>
        <dbReference type="ChEBI" id="CHEBI:15444"/>
        <dbReference type="ChEBI" id="CHEBI:57498"/>
        <dbReference type="ChEBI" id="CHEBI:456216"/>
        <dbReference type="EC" id="2.4.1.21"/>
    </reaction>
</comment>
<dbReference type="PANTHER" id="PTHR45825:SF11">
    <property type="entry name" value="ALPHA AMYLASE DOMAIN-CONTAINING PROTEIN"/>
    <property type="match status" value="1"/>
</dbReference>
<organism evidence="8">
    <name type="scientific">marine sediment metagenome</name>
    <dbReference type="NCBI Taxonomy" id="412755"/>
    <lineage>
        <taxon>unclassified sequences</taxon>
        <taxon>metagenomes</taxon>
        <taxon>ecological metagenomes</taxon>
    </lineage>
</organism>
<dbReference type="EC" id="2.4.1.21" evidence="3"/>
<gene>
    <name evidence="8" type="ORF">LCGC14_1351850</name>
</gene>
<accession>A0A0F9KWQ7</accession>
<dbReference type="Pfam" id="PF00534">
    <property type="entry name" value="Glycos_transf_1"/>
    <property type="match status" value="1"/>
</dbReference>
<comment type="similarity">
    <text evidence="2">Belongs to the glycosyltransferase 1 family. Bacterial/plant glycogen synthase subfamily.</text>
</comment>
<dbReference type="Pfam" id="PF08323">
    <property type="entry name" value="Glyco_transf_5"/>
    <property type="match status" value="1"/>
</dbReference>
<dbReference type="GO" id="GO:0009011">
    <property type="term" value="F:alpha-1,4-glucan glucosyltransferase (ADP-glucose donor) activity"/>
    <property type="evidence" value="ECO:0007669"/>
    <property type="project" value="UniProtKB-EC"/>
</dbReference>
<keyword evidence="5" id="KW-0808">Transferase</keyword>
<dbReference type="InterPro" id="IPR011835">
    <property type="entry name" value="GS/SS"/>
</dbReference>
<name>A0A0F9KWQ7_9ZZZZ</name>
<dbReference type="InterPro" id="IPR001296">
    <property type="entry name" value="Glyco_trans_1"/>
</dbReference>
<evidence type="ECO:0000256" key="5">
    <source>
        <dbReference type="ARBA" id="ARBA00022679"/>
    </source>
</evidence>